<dbReference type="InterPro" id="IPR007891">
    <property type="entry name" value="CHASE3"/>
</dbReference>
<dbReference type="Pfam" id="PF13581">
    <property type="entry name" value="HATPase_c_2"/>
    <property type="match status" value="1"/>
</dbReference>
<dbReference type="SMART" id="SM00331">
    <property type="entry name" value="PP2C_SIG"/>
    <property type="match status" value="1"/>
</dbReference>
<dbReference type="Pfam" id="PF07228">
    <property type="entry name" value="SpoIIE"/>
    <property type="match status" value="1"/>
</dbReference>
<protein>
    <submittedName>
        <fullName evidence="9">SpoIIE family protein phosphatase</fullName>
    </submittedName>
</protein>
<dbReference type="PANTHER" id="PTHR43156">
    <property type="entry name" value="STAGE II SPORULATION PROTEIN E-RELATED"/>
    <property type="match status" value="1"/>
</dbReference>
<keyword evidence="6" id="KW-0378">Hydrolase</keyword>
<evidence type="ECO:0000313" key="10">
    <source>
        <dbReference type="Proteomes" id="UP001212326"/>
    </source>
</evidence>
<dbReference type="Gene3D" id="3.30.565.10">
    <property type="entry name" value="Histidine kinase-like ATPase, C-terminal domain"/>
    <property type="match status" value="1"/>
</dbReference>
<dbReference type="Pfam" id="PF05227">
    <property type="entry name" value="CHASE3"/>
    <property type="match status" value="1"/>
</dbReference>
<dbReference type="SMART" id="SM00304">
    <property type="entry name" value="HAMP"/>
    <property type="match status" value="1"/>
</dbReference>
<dbReference type="SUPFAM" id="SSF81606">
    <property type="entry name" value="PP2C-like"/>
    <property type="match status" value="1"/>
</dbReference>
<gene>
    <name evidence="9" type="ORF">O1G22_20130</name>
</gene>
<proteinExistence type="predicted"/>
<dbReference type="InterPro" id="IPR001932">
    <property type="entry name" value="PPM-type_phosphatase-like_dom"/>
</dbReference>
<dbReference type="EMBL" id="CP115300">
    <property type="protein sequence ID" value="WBO64974.1"/>
    <property type="molecule type" value="Genomic_DNA"/>
</dbReference>
<dbReference type="InterPro" id="IPR003594">
    <property type="entry name" value="HATPase_dom"/>
</dbReference>
<comment type="subcellular location">
    <subcellularLocation>
        <location evidence="1">Membrane</location>
    </subcellularLocation>
</comment>
<evidence type="ECO:0000256" key="6">
    <source>
        <dbReference type="ARBA" id="ARBA00022801"/>
    </source>
</evidence>
<evidence type="ECO:0000256" key="1">
    <source>
        <dbReference type="ARBA" id="ARBA00004370"/>
    </source>
</evidence>
<keyword evidence="10" id="KW-1185">Reference proteome</keyword>
<dbReference type="PROSITE" id="PS50885">
    <property type="entry name" value="HAMP"/>
    <property type="match status" value="1"/>
</dbReference>
<dbReference type="Proteomes" id="UP001212326">
    <property type="component" value="Chromosome"/>
</dbReference>
<dbReference type="CDD" id="cd16936">
    <property type="entry name" value="HATPase_RsbW-like"/>
    <property type="match status" value="1"/>
</dbReference>
<name>A0ABY7P373_9ACTN</name>
<dbReference type="InterPro" id="IPR003660">
    <property type="entry name" value="HAMP_dom"/>
</dbReference>
<evidence type="ECO:0000313" key="9">
    <source>
        <dbReference type="EMBL" id="WBO64974.1"/>
    </source>
</evidence>
<feature type="domain" description="HAMP" evidence="8">
    <location>
        <begin position="215"/>
        <end position="267"/>
    </location>
</feature>
<evidence type="ECO:0000256" key="4">
    <source>
        <dbReference type="ARBA" id="ARBA00022692"/>
    </source>
</evidence>
<dbReference type="PANTHER" id="PTHR43156:SF2">
    <property type="entry name" value="STAGE II SPORULATION PROTEIN E"/>
    <property type="match status" value="1"/>
</dbReference>
<dbReference type="Pfam" id="PF01590">
    <property type="entry name" value="GAF"/>
    <property type="match status" value="1"/>
</dbReference>
<keyword evidence="7" id="KW-0472">Membrane</keyword>
<dbReference type="InterPro" id="IPR003018">
    <property type="entry name" value="GAF"/>
</dbReference>
<sequence length="829" mass="88719">MAAGGRRGRAGRRGLVALTALAGALLTVLVGVAFGVLFRSVGDMREANLAERHSVAAENQARLVDNLVLDVETYQRGFVITRQAQFLVPWKIAQGHFPTQAQELVRISTSPAQRALAQRIARDGTSYIRDYSVPVVTMAQRGDPRASSVAVTVDGKHRVDALRSLFDRYTTAEGSAVTAREATTDSDAQRAGIAAGVGIAASVLLIAAYTGYVTRVIVWPVRRAAHLASRLAEGDLTARMPRTGAREIGQLETAFNTMAGSLESSLEQAQEAHRRLRLLYDAGMAVGTTLDMTRTARELVGVSVPRFADFATVDLAASVLEGEEPTPAGSTPLRRVAGEGVLDDAPLDPVGALVRSALPLPPNRRSGSTALFVPDLRASSAWQAAHPQEAERLLGYGMNSLIAAPLIEQGMLMGTVTFWRFRASKPFEKEDVADAEELALKAAGAIDNARRYTRERETALTLQRSLLPQRLPAQPAVEIAHRYLPTSTRAGVGGDWLDVIPLSGTRVALVVGDVVGHGVHASAAMGRLRTAVRTLADVDLPPDELLTHLDDLVMHLPGVGEATTGELGATCLYAVYDPVSRRCSLASAGHPQPFVLAPDGTVTAVTGHAGPPLGVGGLPFETTELELAPGSTLALYSDGLVHSRELDLDHGLDRLRDALVSTARSAGSLDAACDAVMDALLTAPPSDDVALLLARTRALSSDQVVTWDIPVDPEYVAHARTLTTERLETWDLEESSFVTELVVSELVTNAIRYGRPPIRLRLIRDTSLICEVSDGSSTAPHMRRARSFDEGGRGLLLVAQLTQRWGTRHGTAGKTIWCEQALPTPGQRW</sequence>
<dbReference type="InterPro" id="IPR036890">
    <property type="entry name" value="HATPase_C_sf"/>
</dbReference>
<dbReference type="InterPro" id="IPR052016">
    <property type="entry name" value="Bact_Sigma-Reg"/>
</dbReference>
<keyword evidence="5" id="KW-0418">Kinase</keyword>
<dbReference type="SUPFAM" id="SSF55874">
    <property type="entry name" value="ATPase domain of HSP90 chaperone/DNA topoisomerase II/histidine kinase"/>
    <property type="match status" value="1"/>
</dbReference>
<dbReference type="SUPFAM" id="SSF55781">
    <property type="entry name" value="GAF domain-like"/>
    <property type="match status" value="1"/>
</dbReference>
<evidence type="ECO:0000256" key="5">
    <source>
        <dbReference type="ARBA" id="ARBA00022777"/>
    </source>
</evidence>
<dbReference type="Gene3D" id="3.30.450.40">
    <property type="match status" value="1"/>
</dbReference>
<reference evidence="9 10" key="1">
    <citation type="submission" date="2022-12" db="EMBL/GenBank/DDBJ databases">
        <authorList>
            <person name="Mo P."/>
        </authorList>
    </citation>
    <scope>NUCLEOTIDE SEQUENCE [LARGE SCALE GENOMIC DNA]</scope>
    <source>
        <strain evidence="9 10">HUAS 2-6</strain>
    </source>
</reference>
<keyword evidence="2" id="KW-0597">Phosphoprotein</keyword>
<dbReference type="InterPro" id="IPR036457">
    <property type="entry name" value="PPM-type-like_dom_sf"/>
</dbReference>
<keyword evidence="3" id="KW-0808">Transferase</keyword>
<accession>A0ABY7P373</accession>
<organism evidence="9 10">
    <name type="scientific">Streptomyces camelliae</name>
    <dbReference type="NCBI Taxonomy" id="3004093"/>
    <lineage>
        <taxon>Bacteria</taxon>
        <taxon>Bacillati</taxon>
        <taxon>Actinomycetota</taxon>
        <taxon>Actinomycetes</taxon>
        <taxon>Kitasatosporales</taxon>
        <taxon>Streptomycetaceae</taxon>
        <taxon>Streptomyces</taxon>
    </lineage>
</organism>
<evidence type="ECO:0000259" key="8">
    <source>
        <dbReference type="PROSITE" id="PS50885"/>
    </source>
</evidence>
<dbReference type="SUPFAM" id="SSF158472">
    <property type="entry name" value="HAMP domain-like"/>
    <property type="match status" value="1"/>
</dbReference>
<dbReference type="Gene3D" id="3.60.40.10">
    <property type="entry name" value="PPM-type phosphatase domain"/>
    <property type="match status" value="1"/>
</dbReference>
<dbReference type="Pfam" id="PF00672">
    <property type="entry name" value="HAMP"/>
    <property type="match status" value="1"/>
</dbReference>
<dbReference type="InterPro" id="IPR029016">
    <property type="entry name" value="GAF-like_dom_sf"/>
</dbReference>
<keyword evidence="7" id="KW-1133">Transmembrane helix</keyword>
<dbReference type="CDD" id="cd06225">
    <property type="entry name" value="HAMP"/>
    <property type="match status" value="1"/>
</dbReference>
<evidence type="ECO:0000256" key="3">
    <source>
        <dbReference type="ARBA" id="ARBA00022679"/>
    </source>
</evidence>
<dbReference type="RefSeq" id="WP_270082606.1">
    <property type="nucleotide sequence ID" value="NZ_CP115300.1"/>
</dbReference>
<dbReference type="Gene3D" id="6.10.340.10">
    <property type="match status" value="1"/>
</dbReference>
<keyword evidence="4" id="KW-0812">Transmembrane</keyword>
<evidence type="ECO:0000256" key="7">
    <source>
        <dbReference type="ARBA" id="ARBA00022989"/>
    </source>
</evidence>
<evidence type="ECO:0000256" key="2">
    <source>
        <dbReference type="ARBA" id="ARBA00022553"/>
    </source>
</evidence>